<organism evidence="2 3">
    <name type="scientific">Saccharomycopsis crataegensis</name>
    <dbReference type="NCBI Taxonomy" id="43959"/>
    <lineage>
        <taxon>Eukaryota</taxon>
        <taxon>Fungi</taxon>
        <taxon>Dikarya</taxon>
        <taxon>Ascomycota</taxon>
        <taxon>Saccharomycotina</taxon>
        <taxon>Saccharomycetes</taxon>
        <taxon>Saccharomycopsidaceae</taxon>
        <taxon>Saccharomycopsis</taxon>
    </lineage>
</organism>
<feature type="compositionally biased region" description="Polar residues" evidence="1">
    <location>
        <begin position="26"/>
        <end position="40"/>
    </location>
</feature>
<gene>
    <name evidence="2" type="ORF">DASC09_041980</name>
</gene>
<dbReference type="Proteomes" id="UP001360560">
    <property type="component" value="Unassembled WGS sequence"/>
</dbReference>
<feature type="compositionally biased region" description="Low complexity" evidence="1">
    <location>
        <begin position="98"/>
        <end position="123"/>
    </location>
</feature>
<evidence type="ECO:0000256" key="1">
    <source>
        <dbReference type="SAM" id="MobiDB-lite"/>
    </source>
</evidence>
<feature type="region of interest" description="Disordered" evidence="1">
    <location>
        <begin position="18"/>
        <end position="40"/>
    </location>
</feature>
<keyword evidence="3" id="KW-1185">Reference proteome</keyword>
<accession>A0AAV5QPP6</accession>
<dbReference type="EMBL" id="BTFZ01000011">
    <property type="protein sequence ID" value="GMM36873.1"/>
    <property type="molecule type" value="Genomic_DNA"/>
</dbReference>
<feature type="region of interest" description="Disordered" evidence="1">
    <location>
        <begin position="85"/>
        <end position="123"/>
    </location>
</feature>
<name>A0AAV5QPP6_9ASCO</name>
<dbReference type="GeneID" id="90074848"/>
<evidence type="ECO:0000313" key="3">
    <source>
        <dbReference type="Proteomes" id="UP001360560"/>
    </source>
</evidence>
<comment type="caution">
    <text evidence="2">The sequence shown here is derived from an EMBL/GenBank/DDBJ whole genome shotgun (WGS) entry which is preliminary data.</text>
</comment>
<dbReference type="RefSeq" id="XP_064853869.1">
    <property type="nucleotide sequence ID" value="XM_064997797.1"/>
</dbReference>
<evidence type="ECO:0000313" key="2">
    <source>
        <dbReference type="EMBL" id="GMM36873.1"/>
    </source>
</evidence>
<dbReference type="AlphaFoldDB" id="A0AAV5QPP6"/>
<proteinExistence type="predicted"/>
<sequence length="228" mass="24610">MIPQSLKPRTVETFLTASEDPEADQNMDSNAISTPTTSPAINVSSVDCDRNSHAACDTDIDMHNPVVPTHAVISTDFINENSENQKKIENSQNPKKNSVSVPSVSVPSVSVPSVSVPSVSVPSVSVPSVSVPSVSSSTTASNPVAPAVNVTRPIQTYAQATAGDKRTPRATTNTNDPSFQNVLMKFERTFKWASHIKILDFKHRDKNARNSSRSWKLKISSKITPVLI</sequence>
<protein>
    <submittedName>
        <fullName evidence="2">Uncharacterized protein</fullName>
    </submittedName>
</protein>
<reference evidence="2 3" key="1">
    <citation type="journal article" date="2023" name="Elife">
        <title>Identification of key yeast species and microbe-microbe interactions impacting larval growth of Drosophila in the wild.</title>
        <authorList>
            <person name="Mure A."/>
            <person name="Sugiura Y."/>
            <person name="Maeda R."/>
            <person name="Honda K."/>
            <person name="Sakurai N."/>
            <person name="Takahashi Y."/>
            <person name="Watada M."/>
            <person name="Katoh T."/>
            <person name="Gotoh A."/>
            <person name="Gotoh Y."/>
            <person name="Taniguchi I."/>
            <person name="Nakamura K."/>
            <person name="Hayashi T."/>
            <person name="Katayama T."/>
            <person name="Uemura T."/>
            <person name="Hattori Y."/>
        </authorList>
    </citation>
    <scope>NUCLEOTIDE SEQUENCE [LARGE SCALE GENOMIC DNA]</scope>
    <source>
        <strain evidence="2 3">SC-9</strain>
    </source>
</reference>